<dbReference type="InterPro" id="IPR029052">
    <property type="entry name" value="Metallo-depent_PP-like"/>
</dbReference>
<keyword evidence="2" id="KW-0378">Hydrolase</keyword>
<sequence length="277" mass="31175">MTIIMISVITISIGYFLYKAYKNTKDIRINKINIMPEVNKENPSLSILHLSDLHLENISLTPSELASKLRNESVDIIALTGDFLDRKRTIPKLTPYLRVLRDLKPAYGIYAVLGNHDYVLKPNDLKELTTVLQAYDVHVMQNESDTISVNGHVINIIGIDDDSTNRSNVPLAYQHVKQGTNIVLTHDPNIVLNMAGYSFDYLMAGHFHGGQICYPKAYHLVKMGQLAKRDIIKGLQMHDETPFYISEGLGQTGLNIRIGSRPEITFHQVPIIHSKSA</sequence>
<keyword evidence="1" id="KW-0479">Metal-binding</keyword>
<organism evidence="4 5">
    <name type="scientific">Lentibacillus salinarum</name>
    <dbReference type="NCBI Taxonomy" id="446820"/>
    <lineage>
        <taxon>Bacteria</taxon>
        <taxon>Bacillati</taxon>
        <taxon>Bacillota</taxon>
        <taxon>Bacilli</taxon>
        <taxon>Bacillales</taxon>
        <taxon>Bacillaceae</taxon>
        <taxon>Lentibacillus</taxon>
    </lineage>
</organism>
<name>A0ABW3ZUA9_9BACI</name>
<dbReference type="SUPFAM" id="SSF56300">
    <property type="entry name" value="Metallo-dependent phosphatases"/>
    <property type="match status" value="1"/>
</dbReference>
<reference evidence="5" key="1">
    <citation type="journal article" date="2019" name="Int. J. Syst. Evol. Microbiol.">
        <title>The Global Catalogue of Microorganisms (GCM) 10K type strain sequencing project: providing services to taxonomists for standard genome sequencing and annotation.</title>
        <authorList>
            <consortium name="The Broad Institute Genomics Platform"/>
            <consortium name="The Broad Institute Genome Sequencing Center for Infectious Disease"/>
            <person name="Wu L."/>
            <person name="Ma J."/>
        </authorList>
    </citation>
    <scope>NUCLEOTIDE SEQUENCE [LARGE SCALE GENOMIC DNA]</scope>
    <source>
        <strain evidence="5">CCUG 54822</strain>
    </source>
</reference>
<feature type="domain" description="Calcineurin-like phosphoesterase" evidence="3">
    <location>
        <begin position="46"/>
        <end position="209"/>
    </location>
</feature>
<gene>
    <name evidence="4" type="ORF">ACFQ4A_08335</name>
</gene>
<dbReference type="InterPro" id="IPR004843">
    <property type="entry name" value="Calcineurin-like_PHP"/>
</dbReference>
<evidence type="ECO:0000259" key="3">
    <source>
        <dbReference type="Pfam" id="PF00149"/>
    </source>
</evidence>
<proteinExistence type="predicted"/>
<keyword evidence="5" id="KW-1185">Reference proteome</keyword>
<evidence type="ECO:0000313" key="4">
    <source>
        <dbReference type="EMBL" id="MFD1361662.1"/>
    </source>
</evidence>
<evidence type="ECO:0000313" key="5">
    <source>
        <dbReference type="Proteomes" id="UP001597178"/>
    </source>
</evidence>
<comment type="caution">
    <text evidence="4">The sequence shown here is derived from an EMBL/GenBank/DDBJ whole genome shotgun (WGS) entry which is preliminary data.</text>
</comment>
<dbReference type="Pfam" id="PF00149">
    <property type="entry name" value="Metallophos"/>
    <property type="match status" value="1"/>
</dbReference>
<protein>
    <submittedName>
        <fullName evidence="4">Metallophosphoesterase</fullName>
    </submittedName>
</protein>
<accession>A0ABW3ZUA9</accession>
<dbReference type="InterPro" id="IPR051158">
    <property type="entry name" value="Metallophosphoesterase_sf"/>
</dbReference>
<dbReference type="Proteomes" id="UP001597178">
    <property type="component" value="Unassembled WGS sequence"/>
</dbReference>
<evidence type="ECO:0000256" key="2">
    <source>
        <dbReference type="ARBA" id="ARBA00022801"/>
    </source>
</evidence>
<dbReference type="RefSeq" id="WP_382399446.1">
    <property type="nucleotide sequence ID" value="NZ_JBHTNH010000017.1"/>
</dbReference>
<dbReference type="PANTHER" id="PTHR31302">
    <property type="entry name" value="TRANSMEMBRANE PROTEIN WITH METALLOPHOSPHOESTERASE DOMAIN-RELATED"/>
    <property type="match status" value="1"/>
</dbReference>
<evidence type="ECO:0000256" key="1">
    <source>
        <dbReference type="ARBA" id="ARBA00022723"/>
    </source>
</evidence>
<dbReference type="Gene3D" id="3.60.21.10">
    <property type="match status" value="1"/>
</dbReference>
<dbReference type="EMBL" id="JBHTNH010000017">
    <property type="protein sequence ID" value="MFD1361662.1"/>
    <property type="molecule type" value="Genomic_DNA"/>
</dbReference>
<dbReference type="PANTHER" id="PTHR31302:SF31">
    <property type="entry name" value="PHOSPHODIESTERASE YAEI"/>
    <property type="match status" value="1"/>
</dbReference>